<dbReference type="InterPro" id="IPR053714">
    <property type="entry name" value="Iso_Racemase_Enz_sf"/>
</dbReference>
<protein>
    <submittedName>
        <fullName evidence="2">Asp/Glu racemase</fullName>
    </submittedName>
</protein>
<name>A0A437LW58_9PROT</name>
<keyword evidence="3" id="KW-1185">Reference proteome</keyword>
<accession>A0A437LW58</accession>
<dbReference type="EMBL" id="SACL01000017">
    <property type="protein sequence ID" value="RVT89634.1"/>
    <property type="molecule type" value="Genomic_DNA"/>
</dbReference>
<comment type="caution">
    <text evidence="2">The sequence shown here is derived from an EMBL/GenBank/DDBJ whole genome shotgun (WGS) entry which is preliminary data.</text>
</comment>
<gene>
    <name evidence="2" type="ORF">EOD42_24875</name>
</gene>
<dbReference type="PANTHER" id="PTHR28047">
    <property type="entry name" value="PROTEIN DCG1"/>
    <property type="match status" value="1"/>
</dbReference>
<proteinExistence type="inferred from homology"/>
<dbReference type="Proteomes" id="UP000282957">
    <property type="component" value="Unassembled WGS sequence"/>
</dbReference>
<dbReference type="InterPro" id="IPR052186">
    <property type="entry name" value="Hydantoin_racemase-like"/>
</dbReference>
<evidence type="ECO:0000313" key="2">
    <source>
        <dbReference type="EMBL" id="RVT89634.1"/>
    </source>
</evidence>
<comment type="similarity">
    <text evidence="1">Belongs to the HyuE racemase family.</text>
</comment>
<organism evidence="2 3">
    <name type="scientific">Rhodovarius crocodyli</name>
    <dbReference type="NCBI Taxonomy" id="1979269"/>
    <lineage>
        <taxon>Bacteria</taxon>
        <taxon>Pseudomonadati</taxon>
        <taxon>Pseudomonadota</taxon>
        <taxon>Alphaproteobacteria</taxon>
        <taxon>Acetobacterales</taxon>
        <taxon>Roseomonadaceae</taxon>
        <taxon>Rhodovarius</taxon>
    </lineage>
</organism>
<dbReference type="GO" id="GO:0047661">
    <property type="term" value="F:amino-acid racemase activity"/>
    <property type="evidence" value="ECO:0007669"/>
    <property type="project" value="InterPro"/>
</dbReference>
<dbReference type="PANTHER" id="PTHR28047:SF5">
    <property type="entry name" value="PROTEIN DCG1"/>
    <property type="match status" value="1"/>
</dbReference>
<sequence length="238" mass="23728">MKLLVINGNTDEAITALILRHAESALERFARPATLVGATARFGARYIASRAASAIAGHAVLDAMAEKLTADTDAVVIACFGDPALEAAREVSPVPVTGMADASLLLAFRQAERVALITGGAAWVPMLEEFALVRGYGPDRVSVRAVAPTGGMIAADPDGAIALLAEAARQAAADGAGAVVLGGAGLAGLAPRVSAASGVNVLDSLDCALLAAFEATAAPDPKPVPTMGLSAPLAALLG</sequence>
<dbReference type="RefSeq" id="WP_127790314.1">
    <property type="nucleotide sequence ID" value="NZ_SACL01000017.1"/>
</dbReference>
<dbReference type="Gene3D" id="3.40.50.12500">
    <property type="match status" value="1"/>
</dbReference>
<dbReference type="InterPro" id="IPR015942">
    <property type="entry name" value="Asp/Glu/hydantoin_racemase"/>
</dbReference>
<dbReference type="Pfam" id="PF01177">
    <property type="entry name" value="Asp_Glu_race"/>
    <property type="match status" value="1"/>
</dbReference>
<dbReference type="OrthoDB" id="9791723at2"/>
<reference evidence="2 3" key="1">
    <citation type="submission" date="2019-01" db="EMBL/GenBank/DDBJ databases">
        <authorList>
            <person name="Chen W.-M."/>
        </authorList>
    </citation>
    <scope>NUCLEOTIDE SEQUENCE [LARGE SCALE GENOMIC DNA]</scope>
    <source>
        <strain evidence="2 3">CCP-6</strain>
    </source>
</reference>
<evidence type="ECO:0000256" key="1">
    <source>
        <dbReference type="ARBA" id="ARBA00038414"/>
    </source>
</evidence>
<dbReference type="AlphaFoldDB" id="A0A437LW58"/>
<evidence type="ECO:0000313" key="3">
    <source>
        <dbReference type="Proteomes" id="UP000282957"/>
    </source>
</evidence>